<gene>
    <name evidence="3" type="ORF">B0T23DRAFT_389828</name>
</gene>
<dbReference type="EMBL" id="JAULSX010000010">
    <property type="protein sequence ID" value="KAK3485172.1"/>
    <property type="molecule type" value="Genomic_DNA"/>
</dbReference>
<evidence type="ECO:0000313" key="4">
    <source>
        <dbReference type="Proteomes" id="UP001285908"/>
    </source>
</evidence>
<feature type="region of interest" description="Disordered" evidence="1">
    <location>
        <begin position="28"/>
        <end position="59"/>
    </location>
</feature>
<evidence type="ECO:0000256" key="1">
    <source>
        <dbReference type="SAM" id="MobiDB-lite"/>
    </source>
</evidence>
<organism evidence="3 4">
    <name type="scientific">Neurospora hispaniola</name>
    <dbReference type="NCBI Taxonomy" id="588809"/>
    <lineage>
        <taxon>Eukaryota</taxon>
        <taxon>Fungi</taxon>
        <taxon>Dikarya</taxon>
        <taxon>Ascomycota</taxon>
        <taxon>Pezizomycotina</taxon>
        <taxon>Sordariomycetes</taxon>
        <taxon>Sordariomycetidae</taxon>
        <taxon>Sordariales</taxon>
        <taxon>Sordariaceae</taxon>
        <taxon>Neurospora</taxon>
    </lineage>
</organism>
<dbReference type="AlphaFoldDB" id="A0AAJ0HYC6"/>
<dbReference type="RefSeq" id="XP_062688076.1">
    <property type="nucleotide sequence ID" value="XM_062837837.1"/>
</dbReference>
<proteinExistence type="predicted"/>
<evidence type="ECO:0000313" key="3">
    <source>
        <dbReference type="EMBL" id="KAK3485172.1"/>
    </source>
</evidence>
<dbReference type="GeneID" id="87875459"/>
<name>A0AAJ0HYC6_9PEZI</name>
<keyword evidence="2" id="KW-0732">Signal</keyword>
<evidence type="ECO:0000256" key="2">
    <source>
        <dbReference type="SAM" id="SignalP"/>
    </source>
</evidence>
<dbReference type="Proteomes" id="UP001285908">
    <property type="component" value="Unassembled WGS sequence"/>
</dbReference>
<feature type="chain" id="PRO_5042490492" evidence="2">
    <location>
        <begin position="22"/>
        <end position="202"/>
    </location>
</feature>
<sequence>MQVRPLFWLMLTLFLTKYFQSTKPLVSPIQKGKQTPKKKTCTESESPFGPTKGRKPKENGKMWSTIWLGSLGFPSISPPLHKANTTLPPRPPHINPRKAGVGRCGLRQRLHTLATQSLKPVKIDDMPGRRTRQSLAGKDDFYLTSKDSEKLIRGRKESGQPRTLKVSLSIDQPSGLHFLLSGSLTYTVHSQDYVTLRVTMCG</sequence>
<accession>A0AAJ0HYC6</accession>
<reference evidence="3 4" key="1">
    <citation type="journal article" date="2023" name="Mol. Phylogenet. Evol.">
        <title>Genome-scale phylogeny and comparative genomics of the fungal order Sordariales.</title>
        <authorList>
            <person name="Hensen N."/>
            <person name="Bonometti L."/>
            <person name="Westerberg I."/>
            <person name="Brannstrom I.O."/>
            <person name="Guillou S."/>
            <person name="Cros-Aarteil S."/>
            <person name="Calhoun S."/>
            <person name="Haridas S."/>
            <person name="Kuo A."/>
            <person name="Mondo S."/>
            <person name="Pangilinan J."/>
            <person name="Riley R."/>
            <person name="LaButti K."/>
            <person name="Andreopoulos B."/>
            <person name="Lipzen A."/>
            <person name="Chen C."/>
            <person name="Yan M."/>
            <person name="Daum C."/>
            <person name="Ng V."/>
            <person name="Clum A."/>
            <person name="Steindorff A."/>
            <person name="Ohm R.A."/>
            <person name="Martin F."/>
            <person name="Silar P."/>
            <person name="Natvig D.O."/>
            <person name="Lalanne C."/>
            <person name="Gautier V."/>
            <person name="Ament-Velasquez S.L."/>
            <person name="Kruys A."/>
            <person name="Hutchinson M.I."/>
            <person name="Powell A.J."/>
            <person name="Barry K."/>
            <person name="Miller A.N."/>
            <person name="Grigoriev I.V."/>
            <person name="Debuchy R."/>
            <person name="Gladieux P."/>
            <person name="Hiltunen Thoren M."/>
            <person name="Johannesson H."/>
        </authorList>
    </citation>
    <scope>NUCLEOTIDE SEQUENCE [LARGE SCALE GENOMIC DNA]</scope>
    <source>
        <strain evidence="3 4">FGSC 10403</strain>
    </source>
</reference>
<comment type="caution">
    <text evidence="3">The sequence shown here is derived from an EMBL/GenBank/DDBJ whole genome shotgun (WGS) entry which is preliminary data.</text>
</comment>
<protein>
    <submittedName>
        <fullName evidence="3">Uncharacterized protein</fullName>
    </submittedName>
</protein>
<feature type="signal peptide" evidence="2">
    <location>
        <begin position="1"/>
        <end position="21"/>
    </location>
</feature>
<keyword evidence="4" id="KW-1185">Reference proteome</keyword>